<evidence type="ECO:0000313" key="1">
    <source>
        <dbReference type="EMBL" id="MDR6785321.1"/>
    </source>
</evidence>
<sequence>MEAIVNNLIKAIGWSIFHSLWQAAIIYGILLAVVGLFPNLTARLKHNLAYGAMCLMFAGFCITFFAVFKWPAENQPVLMGNAPQGINAAQEMTGFPATLSNQTEQLFPYITAIYGIGILFQLLILAAGYKRLQALKESVKNQVPSSWEQIFEEMTARLGIRRPIGFYLSEHVNIPLVIGYFKPIVLFPMALVAQLDIRQVEAILIHELSHIRRNDYLLNLIKTAIETLMFFNPFIWLSNRFINIEREHACDDLVLKLTGTPLTYAHALLKLEILKDKTTPALSMAASGKQQHLYQRIKRITDMKTNYMNAKQQLFAITLTVATVISLAWIGPAKTEPEIIKPGVTHKQPALKREAKSPFEPALLKQEVKSAADEAKQDTTKKKRKFRIITIDPQGNKKEYNSIKEMPDSLRKEVVKETFSDMDNFHLNYNFKTGLDTIISKSMHFMKSPEWQANIKAMSEDMAKKFSSDEWKKQQDLIRKQTAEIHKYFNSEDWKKQQKELMEQGKNAKLYFSSPEWKKAQKKMAEDAKKTQADSKLIHEHISAQIKDAQEKAKSIQVYLSSPELKKKLDEAKALENSAEYKELKKKFEAEVEALKKKKAGQPDNSPF</sequence>
<comment type="caution">
    <text evidence="1">The sequence shown here is derived from an EMBL/GenBank/DDBJ whole genome shotgun (WGS) entry which is preliminary data.</text>
</comment>
<reference evidence="1" key="1">
    <citation type="submission" date="2023-07" db="EMBL/GenBank/DDBJ databases">
        <title>Sorghum-associated microbial communities from plants grown in Nebraska, USA.</title>
        <authorList>
            <person name="Schachtman D."/>
        </authorList>
    </citation>
    <scope>NUCLEOTIDE SEQUENCE</scope>
    <source>
        <strain evidence="1">2697</strain>
    </source>
</reference>
<evidence type="ECO:0000313" key="2">
    <source>
        <dbReference type="Proteomes" id="UP001246858"/>
    </source>
</evidence>
<organism evidence="1 2">
    <name type="scientific">Pedobacter africanus</name>
    <dbReference type="NCBI Taxonomy" id="151894"/>
    <lineage>
        <taxon>Bacteria</taxon>
        <taxon>Pseudomonadati</taxon>
        <taxon>Bacteroidota</taxon>
        <taxon>Sphingobacteriia</taxon>
        <taxon>Sphingobacteriales</taxon>
        <taxon>Sphingobacteriaceae</taxon>
        <taxon>Pedobacter</taxon>
    </lineage>
</organism>
<accession>A0ACC6L1H1</accession>
<protein>
    <submittedName>
        <fullName evidence="1">Beta-lactamase regulating signal transducer with metallopeptidase domain</fullName>
    </submittedName>
</protein>
<dbReference type="Proteomes" id="UP001246858">
    <property type="component" value="Unassembled WGS sequence"/>
</dbReference>
<proteinExistence type="predicted"/>
<gene>
    <name evidence="1" type="ORF">J2X78_003906</name>
</gene>
<keyword evidence="2" id="KW-1185">Reference proteome</keyword>
<name>A0ACC6L1H1_9SPHI</name>
<dbReference type="EMBL" id="JAVDTF010000004">
    <property type="protein sequence ID" value="MDR6785321.1"/>
    <property type="molecule type" value="Genomic_DNA"/>
</dbReference>